<accession>A0A210Q3Z5</accession>
<dbReference type="EMBL" id="NEDP02005103">
    <property type="protein sequence ID" value="OWF43432.1"/>
    <property type="molecule type" value="Genomic_DNA"/>
</dbReference>
<evidence type="ECO:0000259" key="5">
    <source>
        <dbReference type="PROSITE" id="PS50888"/>
    </source>
</evidence>
<reference evidence="6 7" key="1">
    <citation type="journal article" date="2017" name="Nat. Ecol. Evol.">
        <title>Scallop genome provides insights into evolution of bilaterian karyotype and development.</title>
        <authorList>
            <person name="Wang S."/>
            <person name="Zhang J."/>
            <person name="Jiao W."/>
            <person name="Li J."/>
            <person name="Xun X."/>
            <person name="Sun Y."/>
            <person name="Guo X."/>
            <person name="Huan P."/>
            <person name="Dong B."/>
            <person name="Zhang L."/>
            <person name="Hu X."/>
            <person name="Sun X."/>
            <person name="Wang J."/>
            <person name="Zhao C."/>
            <person name="Wang Y."/>
            <person name="Wang D."/>
            <person name="Huang X."/>
            <person name="Wang R."/>
            <person name="Lv J."/>
            <person name="Li Y."/>
            <person name="Zhang Z."/>
            <person name="Liu B."/>
            <person name="Lu W."/>
            <person name="Hui Y."/>
            <person name="Liang J."/>
            <person name="Zhou Z."/>
            <person name="Hou R."/>
            <person name="Li X."/>
            <person name="Liu Y."/>
            <person name="Li H."/>
            <person name="Ning X."/>
            <person name="Lin Y."/>
            <person name="Zhao L."/>
            <person name="Xing Q."/>
            <person name="Dou J."/>
            <person name="Li Y."/>
            <person name="Mao J."/>
            <person name="Guo H."/>
            <person name="Dou H."/>
            <person name="Li T."/>
            <person name="Mu C."/>
            <person name="Jiang W."/>
            <person name="Fu Q."/>
            <person name="Fu X."/>
            <person name="Miao Y."/>
            <person name="Liu J."/>
            <person name="Yu Q."/>
            <person name="Li R."/>
            <person name="Liao H."/>
            <person name="Li X."/>
            <person name="Kong Y."/>
            <person name="Jiang Z."/>
            <person name="Chourrout D."/>
            <person name="Li R."/>
            <person name="Bao Z."/>
        </authorList>
    </citation>
    <scope>NUCLEOTIDE SEQUENCE [LARGE SCALE GENOMIC DNA]</scope>
    <source>
        <strain evidence="6 7">PY_sf001</strain>
    </source>
</reference>
<dbReference type="SMART" id="SM00353">
    <property type="entry name" value="HLH"/>
    <property type="match status" value="1"/>
</dbReference>
<keyword evidence="4" id="KW-0539">Nucleus</keyword>
<keyword evidence="3" id="KW-0804">Transcription</keyword>
<evidence type="ECO:0000256" key="3">
    <source>
        <dbReference type="ARBA" id="ARBA00023163"/>
    </source>
</evidence>
<name>A0A210Q3Z5_MIZYE</name>
<organism evidence="6 7">
    <name type="scientific">Mizuhopecten yessoensis</name>
    <name type="common">Japanese scallop</name>
    <name type="synonym">Patinopecten yessoensis</name>
    <dbReference type="NCBI Taxonomy" id="6573"/>
    <lineage>
        <taxon>Eukaryota</taxon>
        <taxon>Metazoa</taxon>
        <taxon>Spiralia</taxon>
        <taxon>Lophotrochozoa</taxon>
        <taxon>Mollusca</taxon>
        <taxon>Bivalvia</taxon>
        <taxon>Autobranchia</taxon>
        <taxon>Pteriomorphia</taxon>
        <taxon>Pectinida</taxon>
        <taxon>Pectinoidea</taxon>
        <taxon>Pectinidae</taxon>
        <taxon>Mizuhopecten</taxon>
    </lineage>
</organism>
<evidence type="ECO:0000313" key="6">
    <source>
        <dbReference type="EMBL" id="OWF43432.1"/>
    </source>
</evidence>
<dbReference type="Proteomes" id="UP000242188">
    <property type="component" value="Unassembled WGS sequence"/>
</dbReference>
<dbReference type="Gene3D" id="4.10.280.10">
    <property type="entry name" value="Helix-loop-helix DNA-binding domain"/>
    <property type="match status" value="1"/>
</dbReference>
<dbReference type="CDD" id="cd11410">
    <property type="entry name" value="bHLH_O_HES"/>
    <property type="match status" value="1"/>
</dbReference>
<comment type="caution">
    <text evidence="6">The sequence shown here is derived from an EMBL/GenBank/DDBJ whole genome shotgun (WGS) entry which is preliminary data.</text>
</comment>
<dbReference type="PROSITE" id="PS50888">
    <property type="entry name" value="BHLH"/>
    <property type="match status" value="1"/>
</dbReference>
<sequence>MKFLSTSNSPTEKENLKCLTRKHIAERQRRARINFLLEQLETLILPQDSEPSPVKLEKAEVLEKTVDYIQKRRSSDLHGSRAEYEKGYKECLQKVYNFIDGSTLAPLQKNNIRASLLSQQVSSEQPMEMPLSESTSQQRHHRLPRQYAVGNLCAPVQYIKQEAEVVRCQSNTLDTVSQYQMQVSQEHITMSPVHLQISPVSYPLPNNQLPVSHFQLPVSEKYEGLLSTTTGRHMQIMNTGATQFCEQSGSGITDANVWRPW</sequence>
<evidence type="ECO:0000313" key="7">
    <source>
        <dbReference type="Proteomes" id="UP000242188"/>
    </source>
</evidence>
<evidence type="ECO:0000256" key="2">
    <source>
        <dbReference type="ARBA" id="ARBA00023015"/>
    </source>
</evidence>
<dbReference type="GO" id="GO:0005634">
    <property type="term" value="C:nucleus"/>
    <property type="evidence" value="ECO:0007669"/>
    <property type="project" value="UniProtKB-SubCell"/>
</dbReference>
<dbReference type="InterPro" id="IPR011598">
    <property type="entry name" value="bHLH_dom"/>
</dbReference>
<gene>
    <name evidence="6" type="ORF">KP79_PYT21637</name>
</gene>
<dbReference type="InterPro" id="IPR036638">
    <property type="entry name" value="HLH_DNA-bd_sf"/>
</dbReference>
<dbReference type="InterPro" id="IPR050370">
    <property type="entry name" value="HES_HEY"/>
</dbReference>
<evidence type="ECO:0000256" key="4">
    <source>
        <dbReference type="ARBA" id="ARBA00023242"/>
    </source>
</evidence>
<dbReference type="SUPFAM" id="SSF47459">
    <property type="entry name" value="HLH, helix-loop-helix DNA-binding domain"/>
    <property type="match status" value="1"/>
</dbReference>
<keyword evidence="7" id="KW-1185">Reference proteome</keyword>
<dbReference type="PANTHER" id="PTHR10985">
    <property type="entry name" value="BASIC HELIX-LOOP-HELIX TRANSCRIPTION FACTOR, HES-RELATED"/>
    <property type="match status" value="1"/>
</dbReference>
<proteinExistence type="predicted"/>
<dbReference type="AlphaFoldDB" id="A0A210Q3Z5"/>
<comment type="subcellular location">
    <subcellularLocation>
        <location evidence="1">Nucleus</location>
    </subcellularLocation>
</comment>
<dbReference type="OrthoDB" id="6085656at2759"/>
<protein>
    <submittedName>
        <fullName evidence="6">Transcription factor HES-7.1-B</fullName>
    </submittedName>
</protein>
<dbReference type="GO" id="GO:0046983">
    <property type="term" value="F:protein dimerization activity"/>
    <property type="evidence" value="ECO:0007669"/>
    <property type="project" value="InterPro"/>
</dbReference>
<dbReference type="Pfam" id="PF00010">
    <property type="entry name" value="HLH"/>
    <property type="match status" value="1"/>
</dbReference>
<feature type="domain" description="BHLH" evidence="5">
    <location>
        <begin position="17"/>
        <end position="72"/>
    </location>
</feature>
<keyword evidence="2" id="KW-0805">Transcription regulation</keyword>
<evidence type="ECO:0000256" key="1">
    <source>
        <dbReference type="ARBA" id="ARBA00004123"/>
    </source>
</evidence>